<name>A0A8H4QTJ5_9AGAR</name>
<dbReference type="PROSITE" id="PS00292">
    <property type="entry name" value="CYCLINS"/>
    <property type="match status" value="1"/>
</dbReference>
<evidence type="ECO:0000259" key="6">
    <source>
        <dbReference type="SMART" id="SM00385"/>
    </source>
</evidence>
<evidence type="ECO:0000256" key="2">
    <source>
        <dbReference type="ARBA" id="ARBA00023127"/>
    </source>
</evidence>
<evidence type="ECO:0000256" key="3">
    <source>
        <dbReference type="ARBA" id="ARBA00023306"/>
    </source>
</evidence>
<evidence type="ECO:0000256" key="4">
    <source>
        <dbReference type="RuleBase" id="RU000383"/>
    </source>
</evidence>
<feature type="domain" description="Cyclin C-terminal" evidence="7">
    <location>
        <begin position="385"/>
        <end position="500"/>
    </location>
</feature>
<dbReference type="GO" id="GO:0016538">
    <property type="term" value="F:cyclin-dependent protein serine/threonine kinase regulator activity"/>
    <property type="evidence" value="ECO:0007669"/>
    <property type="project" value="InterPro"/>
</dbReference>
<keyword evidence="3" id="KW-0131">Cell cycle</keyword>
<feature type="compositionally biased region" description="Low complexity" evidence="5">
    <location>
        <begin position="33"/>
        <end position="54"/>
    </location>
</feature>
<dbReference type="PIRSF" id="PIRSF001771">
    <property type="entry name" value="Cyclin_A_B_D_E"/>
    <property type="match status" value="1"/>
</dbReference>
<dbReference type="InterPro" id="IPR039361">
    <property type="entry name" value="Cyclin"/>
</dbReference>
<dbReference type="GO" id="GO:0051301">
    <property type="term" value="P:cell division"/>
    <property type="evidence" value="ECO:0007669"/>
    <property type="project" value="UniProtKB-KW"/>
</dbReference>
<protein>
    <recommendedName>
        <fullName evidence="10">Cyclin N-terminal domain-containing protein</fullName>
    </recommendedName>
</protein>
<dbReference type="AlphaFoldDB" id="A0A8H4QTJ5"/>
<keyword evidence="2 4" id="KW-0195">Cyclin</keyword>
<evidence type="ECO:0000256" key="5">
    <source>
        <dbReference type="SAM" id="MobiDB-lite"/>
    </source>
</evidence>
<feature type="domain" description="Cyclin-like" evidence="6">
    <location>
        <begin position="292"/>
        <end position="376"/>
    </location>
</feature>
<dbReference type="Pfam" id="PF00134">
    <property type="entry name" value="Cyclin_N"/>
    <property type="match status" value="1"/>
</dbReference>
<dbReference type="SUPFAM" id="SSF47954">
    <property type="entry name" value="Cyclin-like"/>
    <property type="match status" value="2"/>
</dbReference>
<evidence type="ECO:0008006" key="10">
    <source>
        <dbReference type="Google" id="ProtNLM"/>
    </source>
</evidence>
<dbReference type="InterPro" id="IPR006671">
    <property type="entry name" value="Cyclin_N"/>
</dbReference>
<feature type="region of interest" description="Disordered" evidence="5">
    <location>
        <begin position="112"/>
        <end position="161"/>
    </location>
</feature>
<feature type="domain" description="Cyclin-like" evidence="6">
    <location>
        <begin position="389"/>
        <end position="470"/>
    </location>
</feature>
<evidence type="ECO:0000313" key="9">
    <source>
        <dbReference type="Proteomes" id="UP000521872"/>
    </source>
</evidence>
<dbReference type="SMART" id="SM00385">
    <property type="entry name" value="CYCLIN"/>
    <property type="match status" value="2"/>
</dbReference>
<organism evidence="8 9">
    <name type="scientific">Agrocybe pediades</name>
    <dbReference type="NCBI Taxonomy" id="84607"/>
    <lineage>
        <taxon>Eukaryota</taxon>
        <taxon>Fungi</taxon>
        <taxon>Dikarya</taxon>
        <taxon>Basidiomycota</taxon>
        <taxon>Agaricomycotina</taxon>
        <taxon>Agaricomycetes</taxon>
        <taxon>Agaricomycetidae</taxon>
        <taxon>Agaricales</taxon>
        <taxon>Agaricineae</taxon>
        <taxon>Strophariaceae</taxon>
        <taxon>Agrocybe</taxon>
    </lineage>
</organism>
<comment type="similarity">
    <text evidence="4">Belongs to the cyclin family.</text>
</comment>
<dbReference type="InterPro" id="IPR046965">
    <property type="entry name" value="Cyclin_A/B-like"/>
</dbReference>
<dbReference type="SMART" id="SM01332">
    <property type="entry name" value="Cyclin_C"/>
    <property type="match status" value="1"/>
</dbReference>
<evidence type="ECO:0000256" key="1">
    <source>
        <dbReference type="ARBA" id="ARBA00022618"/>
    </source>
</evidence>
<comment type="caution">
    <text evidence="8">The sequence shown here is derived from an EMBL/GenBank/DDBJ whole genome shotgun (WGS) entry which is preliminary data.</text>
</comment>
<dbReference type="CDD" id="cd20512">
    <property type="entry name" value="CYCLIN_CLBs_yeast_rpt2"/>
    <property type="match status" value="1"/>
</dbReference>
<dbReference type="EMBL" id="JAACJL010000031">
    <property type="protein sequence ID" value="KAF4616951.1"/>
    <property type="molecule type" value="Genomic_DNA"/>
</dbReference>
<feature type="compositionally biased region" description="Polar residues" evidence="5">
    <location>
        <begin position="21"/>
        <end position="32"/>
    </location>
</feature>
<sequence length="542" mass="60469">MSSIPVRRTTRVVRSTKDNENANARPSRLTSRAKSALGGATTATSATSRATASTVASKAKAIASDAKEEAGVKRKREALVEVTGLVTNNKPAKSTVASGKGKDAIAAEKAKEAPAVKASKPAVKPPARRALAGVATRRSTRATTESTAVSSSKPAPEPVFKPQPTVEHAAEEMDVDEPQASKVEKVDEEEVQRVFKKRHTDEKPIVHAKQVLDDSQADADKVAAELEAVGEQSGQLWEDLDAEDWDDPASVSEYVKEVCVYLKEIELATMPDPDYMKMQTEVTWEHRGVLIDWILQVHAKFNLLSESLFLCINILDRFLGMRPISLKKLQLVGLASFFIATKYEETYAPSVKEVAYLAENLFTVDEILKAERYILKTINWDLRAPGPMGWLRRGSKADNCELHARTIAKYLLEIAYIERRLLHVVPSKAAAASLWLARLTLGRDEWTPTLEHYTTYSEKEILPIASIMLEYIITDPVQHDSLFRKYASKRYFKCSAYMQVWALDRWPPNADVNLANDLDEIKEEIRRHREMLPAEGDVQEAL</sequence>
<keyword evidence="1" id="KW-0132">Cell division</keyword>
<proteinExistence type="inferred from homology"/>
<dbReference type="Pfam" id="PF02984">
    <property type="entry name" value="Cyclin_C"/>
    <property type="match status" value="1"/>
</dbReference>
<dbReference type="InterPro" id="IPR013763">
    <property type="entry name" value="Cyclin-like_dom"/>
</dbReference>
<dbReference type="Proteomes" id="UP000521872">
    <property type="component" value="Unassembled WGS sequence"/>
</dbReference>
<dbReference type="GO" id="GO:0044772">
    <property type="term" value="P:mitotic cell cycle phase transition"/>
    <property type="evidence" value="ECO:0007669"/>
    <property type="project" value="InterPro"/>
</dbReference>
<gene>
    <name evidence="8" type="ORF">D9613_008546</name>
</gene>
<feature type="region of interest" description="Disordered" evidence="5">
    <location>
        <begin position="1"/>
        <end position="54"/>
    </location>
</feature>
<dbReference type="PANTHER" id="PTHR10177">
    <property type="entry name" value="CYCLINS"/>
    <property type="match status" value="1"/>
</dbReference>
<dbReference type="InterPro" id="IPR004367">
    <property type="entry name" value="Cyclin_C-dom"/>
</dbReference>
<dbReference type="InterPro" id="IPR036915">
    <property type="entry name" value="Cyclin-like_sf"/>
</dbReference>
<reference evidence="8 9" key="1">
    <citation type="submission" date="2019-12" db="EMBL/GenBank/DDBJ databases">
        <authorList>
            <person name="Floudas D."/>
            <person name="Bentzer J."/>
            <person name="Ahren D."/>
            <person name="Johansson T."/>
            <person name="Persson P."/>
            <person name="Tunlid A."/>
        </authorList>
    </citation>
    <scope>NUCLEOTIDE SEQUENCE [LARGE SCALE GENOMIC DNA]</scope>
    <source>
        <strain evidence="8 9">CBS 102.39</strain>
    </source>
</reference>
<feature type="compositionally biased region" description="Low complexity" evidence="5">
    <location>
        <begin position="128"/>
        <end position="152"/>
    </location>
</feature>
<evidence type="ECO:0000313" key="8">
    <source>
        <dbReference type="EMBL" id="KAF4616951.1"/>
    </source>
</evidence>
<accession>A0A8H4QTJ5</accession>
<evidence type="ECO:0000259" key="7">
    <source>
        <dbReference type="SMART" id="SM01332"/>
    </source>
</evidence>
<dbReference type="InterPro" id="IPR048258">
    <property type="entry name" value="Cyclins_cyclin-box"/>
</dbReference>
<keyword evidence="9" id="KW-1185">Reference proteome</keyword>
<dbReference type="Gene3D" id="1.10.472.10">
    <property type="entry name" value="Cyclin-like"/>
    <property type="match status" value="2"/>
</dbReference>
<dbReference type="FunFam" id="1.10.472.10:FF:000001">
    <property type="entry name" value="G2/mitotic-specific cyclin"/>
    <property type="match status" value="1"/>
</dbReference>